<dbReference type="PROSITE" id="PS00196">
    <property type="entry name" value="COPPER_BLUE"/>
    <property type="match status" value="1"/>
</dbReference>
<feature type="region of interest" description="Disordered" evidence="5">
    <location>
        <begin position="26"/>
        <end position="47"/>
    </location>
</feature>
<dbReference type="InterPro" id="IPR028871">
    <property type="entry name" value="BlueCu_1_BS"/>
</dbReference>
<feature type="chain" id="PRO_5023132869" evidence="6">
    <location>
        <begin position="23"/>
        <end position="132"/>
    </location>
</feature>
<organism evidence="8">
    <name type="scientific">uncultured bacterium</name>
    <name type="common">gcode 4</name>
    <dbReference type="NCBI Taxonomy" id="1234023"/>
    <lineage>
        <taxon>Bacteria</taxon>
        <taxon>environmental samples</taxon>
    </lineage>
</organism>
<dbReference type="PANTHER" id="PTHR36507:SF1">
    <property type="entry name" value="BLL1555 PROTEIN"/>
    <property type="match status" value="1"/>
</dbReference>
<dbReference type="InterPro" id="IPR052721">
    <property type="entry name" value="ET_Amicyanin"/>
</dbReference>
<accession>K1X3M1</accession>
<dbReference type="AlphaFoldDB" id="K1X3M1"/>
<keyword evidence="6" id="KW-0732">Signal</keyword>
<sequence length="132" mass="14096">MKKTALLIWVASLIFITGCSQSQSRPAIPAATPPTATAPAIDVSTPTTSSNTKNITIANFQFSSATLEVAIGETVTRTNNDSVAHSVVADDELFNSAALQQWESFSYTFSKAGTYAYHCVPHLNMKGIIVVK</sequence>
<feature type="signal peptide" evidence="6">
    <location>
        <begin position="1"/>
        <end position="22"/>
    </location>
</feature>
<dbReference type="PANTHER" id="PTHR36507">
    <property type="entry name" value="BLL1555 PROTEIN"/>
    <property type="match status" value="1"/>
</dbReference>
<name>K1X3M1_9BACT</name>
<proteinExistence type="predicted"/>
<dbReference type="GO" id="GO:0005507">
    <property type="term" value="F:copper ion binding"/>
    <property type="evidence" value="ECO:0007669"/>
    <property type="project" value="InterPro"/>
</dbReference>
<evidence type="ECO:0000259" key="7">
    <source>
        <dbReference type="Pfam" id="PF00127"/>
    </source>
</evidence>
<comment type="caution">
    <text evidence="8">The sequence shown here is derived from an EMBL/GenBank/DDBJ whole genome shotgun (WGS) entry which is preliminary data.</text>
</comment>
<gene>
    <name evidence="8" type="ORF">ACD_80C00180G0004</name>
</gene>
<dbReference type="Gene3D" id="2.60.40.420">
    <property type="entry name" value="Cupredoxins - blue copper proteins"/>
    <property type="match status" value="1"/>
</dbReference>
<evidence type="ECO:0000256" key="5">
    <source>
        <dbReference type="SAM" id="MobiDB-lite"/>
    </source>
</evidence>
<evidence type="ECO:0000256" key="6">
    <source>
        <dbReference type="SAM" id="SignalP"/>
    </source>
</evidence>
<dbReference type="InterPro" id="IPR000923">
    <property type="entry name" value="BlueCu_1"/>
</dbReference>
<keyword evidence="3" id="KW-0249">Electron transport</keyword>
<dbReference type="SUPFAM" id="SSF49503">
    <property type="entry name" value="Cupredoxins"/>
    <property type="match status" value="1"/>
</dbReference>
<evidence type="ECO:0000256" key="4">
    <source>
        <dbReference type="ARBA" id="ARBA00023008"/>
    </source>
</evidence>
<evidence type="ECO:0000256" key="1">
    <source>
        <dbReference type="ARBA" id="ARBA00022448"/>
    </source>
</evidence>
<evidence type="ECO:0000313" key="8">
    <source>
        <dbReference type="EMBL" id="EKD24630.1"/>
    </source>
</evidence>
<keyword evidence="2" id="KW-0479">Metal-binding</keyword>
<evidence type="ECO:0000256" key="2">
    <source>
        <dbReference type="ARBA" id="ARBA00022723"/>
    </source>
</evidence>
<dbReference type="GO" id="GO:0009055">
    <property type="term" value="F:electron transfer activity"/>
    <property type="evidence" value="ECO:0007669"/>
    <property type="project" value="InterPro"/>
</dbReference>
<keyword evidence="1" id="KW-0813">Transport</keyword>
<reference evidence="8" key="1">
    <citation type="journal article" date="2012" name="Science">
        <title>Fermentation, hydrogen, and sulfur metabolism in multiple uncultivated bacterial phyla.</title>
        <authorList>
            <person name="Wrighton K.C."/>
            <person name="Thomas B.C."/>
            <person name="Sharon I."/>
            <person name="Miller C.S."/>
            <person name="Castelle C.J."/>
            <person name="VerBerkmoes N.C."/>
            <person name="Wilkins M.J."/>
            <person name="Hettich R.L."/>
            <person name="Lipton M.S."/>
            <person name="Williams K.H."/>
            <person name="Long P.E."/>
            <person name="Banfield J.F."/>
        </authorList>
    </citation>
    <scope>NUCLEOTIDE SEQUENCE [LARGE SCALE GENOMIC DNA]</scope>
</reference>
<protein>
    <submittedName>
        <fullName evidence="8">Blue (Type 1) copper protein</fullName>
    </submittedName>
</protein>
<dbReference type="InterPro" id="IPR008972">
    <property type="entry name" value="Cupredoxin"/>
</dbReference>
<dbReference type="Pfam" id="PF00127">
    <property type="entry name" value="Copper-bind"/>
    <property type="match status" value="1"/>
</dbReference>
<evidence type="ECO:0000256" key="3">
    <source>
        <dbReference type="ARBA" id="ARBA00022982"/>
    </source>
</evidence>
<feature type="compositionally biased region" description="Low complexity" evidence="5">
    <location>
        <begin position="26"/>
        <end position="41"/>
    </location>
</feature>
<dbReference type="EMBL" id="AMFJ01036187">
    <property type="protein sequence ID" value="EKD24630.1"/>
    <property type="molecule type" value="Genomic_DNA"/>
</dbReference>
<dbReference type="PROSITE" id="PS51257">
    <property type="entry name" value="PROKAR_LIPOPROTEIN"/>
    <property type="match status" value="1"/>
</dbReference>
<keyword evidence="4" id="KW-0186">Copper</keyword>
<feature type="domain" description="Blue (type 1) copper" evidence="7">
    <location>
        <begin position="55"/>
        <end position="132"/>
    </location>
</feature>